<evidence type="ECO:0000256" key="1">
    <source>
        <dbReference type="SAM" id="Phobius"/>
    </source>
</evidence>
<reference evidence="2 3" key="1">
    <citation type="submission" date="2022-04" db="EMBL/GenBank/DDBJ databases">
        <title>Chromosome-level reference genomes for two strains of Caenorhabditis briggsae: an improved platform for comparative genomics.</title>
        <authorList>
            <person name="Stevens L."/>
            <person name="Andersen E."/>
        </authorList>
    </citation>
    <scope>NUCLEOTIDE SEQUENCE [LARGE SCALE GENOMIC DNA]</scope>
    <source>
        <strain evidence="2">VX34</strain>
        <tissue evidence="2">Whole-organism</tissue>
    </source>
</reference>
<dbReference type="AlphaFoldDB" id="A0AAE9F5A5"/>
<keyword evidence="1" id="KW-1133">Transmembrane helix</keyword>
<sequence>MNFVHSEIVPSTPENPFAEIDDTIPDSQKNGIYYFVIIFFILSAVAAIVLTGAFLIVSIFLWGYLKPMKFFWFLVQMTFSAFIVSSINFVFNVPATLFSITTESFVHSDLYLVMLYLIDFFLRSILFSNLAIAIQRFFVFFHSDRIDAIFNSYKYDSEDKKFGMYCYRILGTRRVEIEIPSGIIMLEDLIQIVIPILILILYIVLVIRLLKMKKNSRNKNEVIILKQAFFIFVMFQIYNIVILYAKTITVNVATAFYLKRAIHTSEIFAGLVTPCFVFFTSREIRKLITTKVAAGSQGSSNPRGGRINVVQIS</sequence>
<evidence type="ECO:0008006" key="4">
    <source>
        <dbReference type="Google" id="ProtNLM"/>
    </source>
</evidence>
<dbReference type="Proteomes" id="UP000829354">
    <property type="component" value="Chromosome V"/>
</dbReference>
<keyword evidence="1" id="KW-0812">Transmembrane</keyword>
<feature type="transmembrane region" description="Helical" evidence="1">
    <location>
        <begin position="222"/>
        <end position="245"/>
    </location>
</feature>
<dbReference type="SUPFAM" id="SSF81321">
    <property type="entry name" value="Family A G protein-coupled receptor-like"/>
    <property type="match status" value="1"/>
</dbReference>
<feature type="transmembrane region" description="Helical" evidence="1">
    <location>
        <begin position="189"/>
        <end position="210"/>
    </location>
</feature>
<feature type="transmembrane region" description="Helical" evidence="1">
    <location>
        <begin position="71"/>
        <end position="98"/>
    </location>
</feature>
<evidence type="ECO:0000313" key="2">
    <source>
        <dbReference type="EMBL" id="UMM35675.1"/>
    </source>
</evidence>
<dbReference type="EMBL" id="CP092624">
    <property type="protein sequence ID" value="UMM35675.1"/>
    <property type="molecule type" value="Genomic_DNA"/>
</dbReference>
<name>A0AAE9F5A5_CAEBR</name>
<keyword evidence="3" id="KW-1185">Reference proteome</keyword>
<feature type="transmembrane region" description="Helical" evidence="1">
    <location>
        <begin position="32"/>
        <end position="65"/>
    </location>
</feature>
<protein>
    <recommendedName>
        <fullName evidence="4">G-protein coupled receptors family 1 profile domain-containing protein</fullName>
    </recommendedName>
</protein>
<feature type="transmembrane region" description="Helical" evidence="1">
    <location>
        <begin position="257"/>
        <end position="279"/>
    </location>
</feature>
<keyword evidence="1" id="KW-0472">Membrane</keyword>
<gene>
    <name evidence="2" type="ORF">L5515_008190</name>
</gene>
<dbReference type="InterPro" id="IPR006874">
    <property type="entry name" value="DUF621"/>
</dbReference>
<feature type="transmembrane region" description="Helical" evidence="1">
    <location>
        <begin position="110"/>
        <end position="134"/>
    </location>
</feature>
<dbReference type="PANTHER" id="PTHR31406">
    <property type="entry name" value="PROTEIN CBG06702-RELATED"/>
    <property type="match status" value="1"/>
</dbReference>
<organism evidence="2 3">
    <name type="scientific">Caenorhabditis briggsae</name>
    <dbReference type="NCBI Taxonomy" id="6238"/>
    <lineage>
        <taxon>Eukaryota</taxon>
        <taxon>Metazoa</taxon>
        <taxon>Ecdysozoa</taxon>
        <taxon>Nematoda</taxon>
        <taxon>Chromadorea</taxon>
        <taxon>Rhabditida</taxon>
        <taxon>Rhabditina</taxon>
        <taxon>Rhabditomorpha</taxon>
        <taxon>Rhabditoidea</taxon>
        <taxon>Rhabditidae</taxon>
        <taxon>Peloderinae</taxon>
        <taxon>Caenorhabditis</taxon>
    </lineage>
</organism>
<accession>A0AAE9F5A5</accession>
<proteinExistence type="predicted"/>
<evidence type="ECO:0000313" key="3">
    <source>
        <dbReference type="Proteomes" id="UP000829354"/>
    </source>
</evidence>
<dbReference type="PANTHER" id="PTHR31406:SF6">
    <property type="entry name" value="G-PROTEIN COUPLED RECEPTORS FAMILY 1 PROFILE DOMAIN-CONTAINING PROTEIN"/>
    <property type="match status" value="1"/>
</dbReference>
<dbReference type="Pfam" id="PF04789">
    <property type="entry name" value="DUF621"/>
    <property type="match status" value="1"/>
</dbReference>